<reference evidence="2" key="1">
    <citation type="submission" date="2022-09" db="EMBL/GenBank/DDBJ databases">
        <authorList>
            <person name="Cesa-Luna C."/>
            <person name="Girard L."/>
            <person name="Lood C."/>
            <person name="Hofte M."/>
            <person name="De Mot R."/>
        </authorList>
    </citation>
    <scope>NUCLEOTIDE SEQUENCE</scope>
    <source>
        <strain evidence="2">B1M3-32</strain>
    </source>
</reference>
<accession>A0A9X2XDL4</accession>
<evidence type="ECO:0000313" key="3">
    <source>
        <dbReference type="Proteomes" id="UP001139955"/>
    </source>
</evidence>
<evidence type="ECO:0000259" key="1">
    <source>
        <dbReference type="PROSITE" id="PS50943"/>
    </source>
</evidence>
<dbReference type="InterPro" id="IPR001387">
    <property type="entry name" value="Cro/C1-type_HTH"/>
</dbReference>
<dbReference type="PROSITE" id="PS50943">
    <property type="entry name" value="HTH_CROC1"/>
    <property type="match status" value="1"/>
</dbReference>
<dbReference type="SMART" id="SM00530">
    <property type="entry name" value="HTH_XRE"/>
    <property type="match status" value="1"/>
</dbReference>
<dbReference type="RefSeq" id="WP_003435204.1">
    <property type="nucleotide sequence ID" value="NZ_JAOSKY010000002.1"/>
</dbReference>
<dbReference type="Gene3D" id="1.10.260.40">
    <property type="entry name" value="lambda repressor-like DNA-binding domains"/>
    <property type="match status" value="1"/>
</dbReference>
<dbReference type="AlphaFoldDB" id="A0A9X2XDL4"/>
<protein>
    <submittedName>
        <fullName evidence="2">Helix-turn-helix domain-containing protein</fullName>
    </submittedName>
</protein>
<dbReference type="SUPFAM" id="SSF47413">
    <property type="entry name" value="lambda repressor-like DNA-binding domains"/>
    <property type="match status" value="1"/>
</dbReference>
<comment type="caution">
    <text evidence="2">The sequence shown here is derived from an EMBL/GenBank/DDBJ whole genome shotgun (WGS) entry which is preliminary data.</text>
</comment>
<sequence length="121" mass="13952">MKPTLAQYLASIRRDRQLSLRQVEEQSGKEVSNAYLSQLETGKVTQPSPNVLHTLAELYGIDYIYLMQLANYLPAEREDSQRHGRVATFAEHNLTQDEEGELLEFLQFIRSRRKDGQAGRQ</sequence>
<reference evidence="2" key="2">
    <citation type="journal article" date="2023" name="mSystems">
        <title>Charting the Lipopeptidome of Nonpathogenic Pseudomonas.</title>
        <authorList>
            <person name="Cesa-Luna C."/>
            <person name="Geudens N."/>
            <person name="Girard L."/>
            <person name="De Roo V."/>
            <person name="Maklad H.R."/>
            <person name="Martins J.C."/>
            <person name="Hofte M."/>
            <person name="De Mot R."/>
        </authorList>
    </citation>
    <scope>NUCLEOTIDE SEQUENCE</scope>
    <source>
        <strain evidence="2">B1M3-32</strain>
    </source>
</reference>
<organism evidence="2 3">
    <name type="scientific">Pseudomonas koreensis</name>
    <dbReference type="NCBI Taxonomy" id="198620"/>
    <lineage>
        <taxon>Bacteria</taxon>
        <taxon>Pseudomonadati</taxon>
        <taxon>Pseudomonadota</taxon>
        <taxon>Gammaproteobacteria</taxon>
        <taxon>Pseudomonadales</taxon>
        <taxon>Pseudomonadaceae</taxon>
        <taxon>Pseudomonas</taxon>
    </lineage>
</organism>
<dbReference type="EMBL" id="JAOSKY010000002">
    <property type="protein sequence ID" value="MCU7247224.1"/>
    <property type="molecule type" value="Genomic_DNA"/>
</dbReference>
<dbReference type="InterPro" id="IPR010982">
    <property type="entry name" value="Lambda_DNA-bd_dom_sf"/>
</dbReference>
<dbReference type="CDD" id="cd00093">
    <property type="entry name" value="HTH_XRE"/>
    <property type="match status" value="1"/>
</dbReference>
<dbReference type="Pfam" id="PF13560">
    <property type="entry name" value="HTH_31"/>
    <property type="match status" value="1"/>
</dbReference>
<dbReference type="Proteomes" id="UP001139955">
    <property type="component" value="Unassembled WGS sequence"/>
</dbReference>
<feature type="domain" description="HTH cro/C1-type" evidence="1">
    <location>
        <begin position="9"/>
        <end position="66"/>
    </location>
</feature>
<gene>
    <name evidence="2" type="ORF">OC940_05330</name>
</gene>
<name>A0A9X2XDL4_9PSED</name>
<keyword evidence="3" id="KW-1185">Reference proteome</keyword>
<dbReference type="GO" id="GO:0003677">
    <property type="term" value="F:DNA binding"/>
    <property type="evidence" value="ECO:0007669"/>
    <property type="project" value="InterPro"/>
</dbReference>
<proteinExistence type="predicted"/>
<evidence type="ECO:0000313" key="2">
    <source>
        <dbReference type="EMBL" id="MCU7247224.1"/>
    </source>
</evidence>